<evidence type="ECO:0000259" key="2">
    <source>
        <dbReference type="Pfam" id="PF23951"/>
    </source>
</evidence>
<accession>A0ABD5WER5</accession>
<feature type="region of interest" description="Disordered" evidence="1">
    <location>
        <begin position="166"/>
        <end position="348"/>
    </location>
</feature>
<evidence type="ECO:0000313" key="3">
    <source>
        <dbReference type="EMBL" id="MFC7079027.1"/>
    </source>
</evidence>
<protein>
    <recommendedName>
        <fullName evidence="2">DUF7282 domain-containing protein</fullName>
    </recommendedName>
</protein>
<name>A0ABD5WER5_9EURY</name>
<dbReference type="InterPro" id="IPR055706">
    <property type="entry name" value="Slg1/2_DUF7282"/>
</dbReference>
<reference evidence="3 4" key="1">
    <citation type="journal article" date="2019" name="Int. J. Syst. Evol. Microbiol.">
        <title>The Global Catalogue of Microorganisms (GCM) 10K type strain sequencing project: providing services to taxonomists for standard genome sequencing and annotation.</title>
        <authorList>
            <consortium name="The Broad Institute Genomics Platform"/>
            <consortium name="The Broad Institute Genome Sequencing Center for Infectious Disease"/>
            <person name="Wu L."/>
            <person name="Ma J."/>
        </authorList>
    </citation>
    <scope>NUCLEOTIDE SEQUENCE [LARGE SCALE GENOMIC DNA]</scope>
    <source>
        <strain evidence="3 4">DT72</strain>
    </source>
</reference>
<dbReference type="RefSeq" id="WP_276282352.1">
    <property type="nucleotide sequence ID" value="NZ_CP119810.1"/>
</dbReference>
<sequence>MSRKHASLAILLATATIFGGVATTFAATGTDAGPVQSPPSEVVRETQATNTSVTLENQTSGGTVVTISQVSLSEGGFVVVHDRSLLNGSVLDSVRGSSEYLEAGSHENVEVTLDQPIEESQRLLALAYRDTNGNQSFDFVETQGQDDGAYTVDNQVVVDEAFVTVEEVTETTTTETTTETTTTETPTETTTTTETTTETPTETTTTTETTTETPTETTTTTETTTETPTETTTTTETTTETPTETTTTTETTTETPTETTTTTETTTETPTETTTTTETTTETPTETTTTIETPTETTTTIETPTETTTEATTIETTTETETTTTEEPTETTTIETTTETTTTTMAEQPVEERRISFRIDNANVEGFSFIVGSADEPDRTVVVENVTISDRTVRVDLTKLLSGASLEESLGEAAADGEVSRSELQTVEFVFRDVTIQNVEFVVTAPKGVETRLPERTTTPTETTTEESTETTTEVLTETTATPTETETTTEELTETETTTETTTAAEPSLRVPALDAPQTVVLNGSQLVVGAEVSNPSDRTVTETVQLRIDGTVVAQQTVKAEPGETRQVQFELGKSDLGLEPGQAFLGVLTDDFGETVIITVEDRRQDSDTTTAEG</sequence>
<evidence type="ECO:0000256" key="1">
    <source>
        <dbReference type="SAM" id="MobiDB-lite"/>
    </source>
</evidence>
<dbReference type="GeneID" id="79305479"/>
<feature type="domain" description="DUF7282" evidence="2">
    <location>
        <begin position="52"/>
        <end position="164"/>
    </location>
</feature>
<feature type="compositionally biased region" description="Low complexity" evidence="1">
    <location>
        <begin position="496"/>
        <end position="506"/>
    </location>
</feature>
<comment type="caution">
    <text evidence="3">The sequence shown here is derived from an EMBL/GenBank/DDBJ whole genome shotgun (WGS) entry which is preliminary data.</text>
</comment>
<feature type="compositionally biased region" description="Low complexity" evidence="1">
    <location>
        <begin position="170"/>
        <end position="344"/>
    </location>
</feature>
<evidence type="ECO:0000313" key="4">
    <source>
        <dbReference type="Proteomes" id="UP001596407"/>
    </source>
</evidence>
<organism evidence="3 4">
    <name type="scientific">Halorussus caseinilyticus</name>
    <dbReference type="NCBI Taxonomy" id="3034025"/>
    <lineage>
        <taxon>Archaea</taxon>
        <taxon>Methanobacteriati</taxon>
        <taxon>Methanobacteriota</taxon>
        <taxon>Stenosarchaea group</taxon>
        <taxon>Halobacteria</taxon>
        <taxon>Halobacteriales</taxon>
        <taxon>Haladaptataceae</taxon>
        <taxon>Halorussus</taxon>
    </lineage>
</organism>
<dbReference type="Proteomes" id="UP001596407">
    <property type="component" value="Unassembled WGS sequence"/>
</dbReference>
<keyword evidence="4" id="KW-1185">Reference proteome</keyword>
<dbReference type="EMBL" id="JBHSZH010000001">
    <property type="protein sequence ID" value="MFC7079027.1"/>
    <property type="molecule type" value="Genomic_DNA"/>
</dbReference>
<feature type="region of interest" description="Disordered" evidence="1">
    <location>
        <begin position="451"/>
        <end position="506"/>
    </location>
</feature>
<proteinExistence type="predicted"/>
<dbReference type="Pfam" id="PF23951">
    <property type="entry name" value="DUF7282"/>
    <property type="match status" value="1"/>
</dbReference>
<dbReference type="AlphaFoldDB" id="A0ABD5WER5"/>
<feature type="compositionally biased region" description="Low complexity" evidence="1">
    <location>
        <begin position="470"/>
        <end position="487"/>
    </location>
</feature>
<gene>
    <name evidence="3" type="ORF">ACFQJ6_01655</name>
</gene>